<dbReference type="InterPro" id="IPR001452">
    <property type="entry name" value="SH3_domain"/>
</dbReference>
<dbReference type="PANTHER" id="PTHR14167">
    <property type="entry name" value="SH3 DOMAIN-CONTAINING"/>
    <property type="match status" value="1"/>
</dbReference>
<keyword evidence="6" id="KW-0677">Repeat</keyword>
<dbReference type="InterPro" id="IPR050384">
    <property type="entry name" value="Endophilin_SH3RF"/>
</dbReference>
<keyword evidence="12" id="KW-1185">Reference proteome</keyword>
<reference evidence="11" key="1">
    <citation type="journal article" date="2023" name="Mol. Biol. Evol.">
        <title>Third-Generation Sequencing Reveals the Adaptive Role of the Epigenome in Three Deep-Sea Polychaetes.</title>
        <authorList>
            <person name="Perez M."/>
            <person name="Aroh O."/>
            <person name="Sun Y."/>
            <person name="Lan Y."/>
            <person name="Juniper S.K."/>
            <person name="Young C.R."/>
            <person name="Angers B."/>
            <person name="Qian P.Y."/>
        </authorList>
    </citation>
    <scope>NUCLEOTIDE SEQUENCE</scope>
    <source>
        <strain evidence="11">P08H-3</strain>
    </source>
</reference>
<comment type="pathway">
    <text evidence="2">Protein modification; protein ubiquitination.</text>
</comment>
<evidence type="ECO:0000313" key="12">
    <source>
        <dbReference type="Proteomes" id="UP001208570"/>
    </source>
</evidence>
<dbReference type="SMART" id="SM00326">
    <property type="entry name" value="SH3"/>
    <property type="match status" value="1"/>
</dbReference>
<dbReference type="Pfam" id="PF14604">
    <property type="entry name" value="SH3_9"/>
    <property type="match status" value="1"/>
</dbReference>
<dbReference type="PANTHER" id="PTHR14167:SF116">
    <property type="entry name" value="CAP, ISOFORM AC"/>
    <property type="match status" value="1"/>
</dbReference>
<keyword evidence="5" id="KW-0808">Transferase</keyword>
<dbReference type="InterPro" id="IPR036028">
    <property type="entry name" value="SH3-like_dom_sf"/>
</dbReference>
<evidence type="ECO:0000256" key="7">
    <source>
        <dbReference type="ARBA" id="ARBA00022786"/>
    </source>
</evidence>
<evidence type="ECO:0000256" key="1">
    <source>
        <dbReference type="ARBA" id="ARBA00000900"/>
    </source>
</evidence>
<dbReference type="Proteomes" id="UP001208570">
    <property type="component" value="Unassembled WGS sequence"/>
</dbReference>
<evidence type="ECO:0000313" key="11">
    <source>
        <dbReference type="EMBL" id="KAK2166532.1"/>
    </source>
</evidence>
<dbReference type="PROSITE" id="PS50002">
    <property type="entry name" value="SH3"/>
    <property type="match status" value="1"/>
</dbReference>
<comment type="catalytic activity">
    <reaction evidence="1">
        <text>S-ubiquitinyl-[E2 ubiquitin-conjugating enzyme]-L-cysteine + [acceptor protein]-L-lysine = [E2 ubiquitin-conjugating enzyme]-L-cysteine + N(6)-ubiquitinyl-[acceptor protein]-L-lysine.</text>
        <dbReference type="EC" id="2.3.2.27"/>
    </reaction>
</comment>
<evidence type="ECO:0000259" key="10">
    <source>
        <dbReference type="PROSITE" id="PS50002"/>
    </source>
</evidence>
<feature type="region of interest" description="Disordered" evidence="9">
    <location>
        <begin position="195"/>
        <end position="295"/>
    </location>
</feature>
<sequence length="362" mass="38797">MRAHGAASQRLAFSHSRPITNITQAQIRSTQSTSGMSSHQSLAHTVVLPKSPVMSTGYSTSLLQGTANDDSKSQSLPCGISVHQVYHNTQAAVKETLPLANKSSPKSTRKHPLSEKISKRVMMGDDCESSHNNCVRSSDQLQSIMSTNANITPPNVVIGATGGLCQDLTIIKDKQEKKRDKERLSISIMKKISAGLPMRVRKSKSPIPDGGKDGGSCSSCHHPSSDADMLPSSSSPSSSALTKPTVSSSTQIHHHTHHHSRSGSAPGCSPSRAAASGISSHKKSSSVDVTQHNCGKSGKVKSLVRERYQCIVPYPPQSDIELELKLGDIVYVHKKREDGWYKGILQSSGKMGLFPGSFVEKA</sequence>
<dbReference type="Gene3D" id="2.30.30.40">
    <property type="entry name" value="SH3 Domains"/>
    <property type="match status" value="1"/>
</dbReference>
<dbReference type="CDD" id="cd11785">
    <property type="entry name" value="SH3_SH3RF_C"/>
    <property type="match status" value="1"/>
</dbReference>
<feature type="region of interest" description="Disordered" evidence="9">
    <location>
        <begin position="1"/>
        <end position="22"/>
    </location>
</feature>
<evidence type="ECO:0000256" key="4">
    <source>
        <dbReference type="ARBA" id="ARBA00022443"/>
    </source>
</evidence>
<keyword evidence="7" id="KW-0833">Ubl conjugation pathway</keyword>
<dbReference type="AlphaFoldDB" id="A0AAD9K884"/>
<dbReference type="EMBL" id="JAODUP010000038">
    <property type="protein sequence ID" value="KAK2166532.1"/>
    <property type="molecule type" value="Genomic_DNA"/>
</dbReference>
<evidence type="ECO:0000256" key="6">
    <source>
        <dbReference type="ARBA" id="ARBA00022737"/>
    </source>
</evidence>
<comment type="caution">
    <text evidence="11">The sequence shown here is derived from an EMBL/GenBank/DDBJ whole genome shotgun (WGS) entry which is preliminary data.</text>
</comment>
<dbReference type="EC" id="2.3.2.27" evidence="3"/>
<feature type="compositionally biased region" description="Low complexity" evidence="9">
    <location>
        <begin position="215"/>
        <end position="251"/>
    </location>
</feature>
<proteinExistence type="predicted"/>
<protein>
    <recommendedName>
        <fullName evidence="3">RING-type E3 ubiquitin transferase</fullName>
        <ecNumber evidence="3">2.3.2.27</ecNumber>
    </recommendedName>
</protein>
<evidence type="ECO:0000256" key="8">
    <source>
        <dbReference type="PROSITE-ProRule" id="PRU00192"/>
    </source>
</evidence>
<organism evidence="11 12">
    <name type="scientific">Paralvinella palmiformis</name>
    <dbReference type="NCBI Taxonomy" id="53620"/>
    <lineage>
        <taxon>Eukaryota</taxon>
        <taxon>Metazoa</taxon>
        <taxon>Spiralia</taxon>
        <taxon>Lophotrochozoa</taxon>
        <taxon>Annelida</taxon>
        <taxon>Polychaeta</taxon>
        <taxon>Sedentaria</taxon>
        <taxon>Canalipalpata</taxon>
        <taxon>Terebellida</taxon>
        <taxon>Terebelliformia</taxon>
        <taxon>Alvinellidae</taxon>
        <taxon>Paralvinella</taxon>
    </lineage>
</organism>
<dbReference type="SUPFAM" id="SSF50044">
    <property type="entry name" value="SH3-domain"/>
    <property type="match status" value="1"/>
</dbReference>
<evidence type="ECO:0000256" key="9">
    <source>
        <dbReference type="SAM" id="MobiDB-lite"/>
    </source>
</evidence>
<keyword evidence="4 8" id="KW-0728">SH3 domain</keyword>
<dbReference type="InterPro" id="IPR035816">
    <property type="entry name" value="SH3RF1/SH3RF3_SH3_4"/>
</dbReference>
<feature type="compositionally biased region" description="Basic residues" evidence="9">
    <location>
        <begin position="252"/>
        <end position="261"/>
    </location>
</feature>
<gene>
    <name evidence="11" type="ORF">LSH36_38g06046</name>
</gene>
<evidence type="ECO:0000256" key="2">
    <source>
        <dbReference type="ARBA" id="ARBA00004906"/>
    </source>
</evidence>
<evidence type="ECO:0000256" key="3">
    <source>
        <dbReference type="ARBA" id="ARBA00012483"/>
    </source>
</evidence>
<dbReference type="GO" id="GO:0061630">
    <property type="term" value="F:ubiquitin protein ligase activity"/>
    <property type="evidence" value="ECO:0007669"/>
    <property type="project" value="UniProtKB-EC"/>
</dbReference>
<name>A0AAD9K884_9ANNE</name>
<accession>A0AAD9K884</accession>
<feature type="domain" description="SH3" evidence="10">
    <location>
        <begin position="303"/>
        <end position="362"/>
    </location>
</feature>
<evidence type="ECO:0000256" key="5">
    <source>
        <dbReference type="ARBA" id="ARBA00022679"/>
    </source>
</evidence>